<organism evidence="7 8">
    <name type="scientific">Actinospica durhamensis</name>
    <dbReference type="NCBI Taxonomy" id="1508375"/>
    <lineage>
        <taxon>Bacteria</taxon>
        <taxon>Bacillati</taxon>
        <taxon>Actinomycetota</taxon>
        <taxon>Actinomycetes</taxon>
        <taxon>Catenulisporales</taxon>
        <taxon>Actinospicaceae</taxon>
        <taxon>Actinospica</taxon>
    </lineage>
</organism>
<dbReference type="InterPro" id="IPR047653">
    <property type="entry name" value="Tn3-like_transpos"/>
</dbReference>
<evidence type="ECO:0000256" key="2">
    <source>
        <dbReference type="ARBA" id="ARBA00022578"/>
    </source>
</evidence>
<dbReference type="NCBIfam" id="NF033527">
    <property type="entry name" value="transpos_Tn3"/>
    <property type="match status" value="1"/>
</dbReference>
<reference evidence="7" key="1">
    <citation type="submission" date="2021-04" db="EMBL/GenBank/DDBJ databases">
        <title>Genome based classification of Actinospica acidithermotolerans sp. nov., an actinobacterium isolated from an Indonesian hot spring.</title>
        <authorList>
            <person name="Kusuma A.B."/>
            <person name="Putra K.E."/>
            <person name="Nafisah S."/>
            <person name="Loh J."/>
            <person name="Nouioui I."/>
            <person name="Goodfellow M."/>
        </authorList>
    </citation>
    <scope>NUCLEOTIDE SEQUENCE</scope>
    <source>
        <strain evidence="7">CSCA 57</strain>
    </source>
</reference>
<dbReference type="Pfam" id="PF13700">
    <property type="entry name" value="DUF4158"/>
    <property type="match status" value="1"/>
</dbReference>
<evidence type="ECO:0000256" key="4">
    <source>
        <dbReference type="ARBA" id="ARBA00023172"/>
    </source>
</evidence>
<evidence type="ECO:0000313" key="7">
    <source>
        <dbReference type="EMBL" id="MBR7837824.1"/>
    </source>
</evidence>
<dbReference type="EMBL" id="JAGSOG010000233">
    <property type="protein sequence ID" value="MBR7837824.1"/>
    <property type="molecule type" value="Genomic_DNA"/>
</dbReference>
<dbReference type="RefSeq" id="WP_212532287.1">
    <property type="nucleotide sequence ID" value="NZ_JAGSOG010000233.1"/>
</dbReference>
<feature type="domain" description="Tn3 transposase DDE" evidence="5">
    <location>
        <begin position="602"/>
        <end position="992"/>
    </location>
</feature>
<keyword evidence="3" id="KW-0238">DNA-binding</keyword>
<evidence type="ECO:0000256" key="1">
    <source>
        <dbReference type="ARBA" id="ARBA00009402"/>
    </source>
</evidence>
<dbReference type="GO" id="GO:0004803">
    <property type="term" value="F:transposase activity"/>
    <property type="evidence" value="ECO:0007669"/>
    <property type="project" value="InterPro"/>
</dbReference>
<comment type="caution">
    <text evidence="7">The sequence shown here is derived from an EMBL/GenBank/DDBJ whole genome shotgun (WGS) entry which is preliminary data.</text>
</comment>
<proteinExistence type="inferred from homology"/>
<sequence>MSVENLSEEQVARYGRFAEDPSPQELEEFFRLDEAALEFARTKRRGYNRLGFAVQWGTVRMLGTFLTVPAQVPEVVAAFVAEQVGGVEAASLKQYPDREQTQWDHAREIRDLLGIREFNAAELELRAFVAGRVWVSGEGPRALFDRAVVWLIKHRVLLPGITRLARLVPEVRTGELALINSVIDAEVSPELRRTLIGLLPVPEGARVSTLERWRSPVRDVSGRAQRLALVRAQEVRETNCRGVDLWRVPEVKLAELARFGLATKAFQLQQLTEPRRTATLLAAVRHLESSSVDDALTLFDVLMATKLLARAQRADVKEKLRTWPKLRKAAAKVGSAVEVLLETPADAKGSAGPVSVAEAWVLIEAVVTREELIEALADLAEVLPPAPDGDADAAWRTQLVERYGTVRPFIALLGDVVPWGATEAGAPVIAALEALPTVVARRKPAPAHIDERLLSDGTWRRLVLGNPELAPAGLIDKSAWTFCVLDALHTALKRRDVFAMGADEWGDPRARLLAGAEWVEARPRIAAGLDLPTTAEEHLGELRLLLSETYRHVADSLPGNAAAEVRDGKLRLGRLEAEVQPAGMSAVRDAVDAMVPRIDFPELLLEVDAHTGMFGAFEHISRMAARPENLEISLTGLLVSKSTNIGLEPVVKPGEPALTRGRLVGADYGYFNLPGIRAASALLVEAQGEIPIARENWGGGLVASADGMRFTVPVRNLHARPNRKYFGNGRGATWLNVVSDRVMGLGGIVMPGTLRDSLGILDAILNLDGGARPEVVITDTASYSDLVFGLFAILGYQFSPRIADISDARLWRFAMNEHYGPLEEVSRQRIQDEKITAHWEDMLRVAGSLQTGRVRAHDLLRMMSTDGRTTGLGEAFAHYGRIFKTLHLLQYVDDEAYRRMIGVQLNIGEARHNLARRIFFGRLGELRAGYRDGMEDQLGALGLALNAVVYWNSLYINAAVEQLEAQGWGLSEEIRARLSPLIFEHVNFHGRYPIVRTHADGQLRALRPLGGDQGE</sequence>
<keyword evidence="8" id="KW-1185">Reference proteome</keyword>
<protein>
    <submittedName>
        <fullName evidence="7">Tn3 family transposase</fullName>
    </submittedName>
</protein>
<keyword evidence="2" id="KW-0815">Transposition</keyword>
<evidence type="ECO:0000259" key="5">
    <source>
        <dbReference type="Pfam" id="PF01526"/>
    </source>
</evidence>
<evidence type="ECO:0000259" key="6">
    <source>
        <dbReference type="Pfam" id="PF13700"/>
    </source>
</evidence>
<feature type="domain" description="DUF4158" evidence="6">
    <location>
        <begin position="6"/>
        <end position="170"/>
    </location>
</feature>
<comment type="similarity">
    <text evidence="1">Belongs to the transposase 7 family.</text>
</comment>
<dbReference type="InterPro" id="IPR025296">
    <property type="entry name" value="DUF4158"/>
</dbReference>
<dbReference type="Pfam" id="PF01526">
    <property type="entry name" value="DDE_Tnp_Tn3"/>
    <property type="match status" value="1"/>
</dbReference>
<evidence type="ECO:0000256" key="3">
    <source>
        <dbReference type="ARBA" id="ARBA00023125"/>
    </source>
</evidence>
<dbReference type="GO" id="GO:0003677">
    <property type="term" value="F:DNA binding"/>
    <property type="evidence" value="ECO:0007669"/>
    <property type="project" value="UniProtKB-KW"/>
</dbReference>
<dbReference type="Proteomes" id="UP000675781">
    <property type="component" value="Unassembled WGS sequence"/>
</dbReference>
<dbReference type="AlphaFoldDB" id="A0A941IRX1"/>
<name>A0A941IRX1_9ACTN</name>
<evidence type="ECO:0000313" key="8">
    <source>
        <dbReference type="Proteomes" id="UP000675781"/>
    </source>
</evidence>
<gene>
    <name evidence="7" type="ORF">KDL01_31405</name>
</gene>
<keyword evidence="4" id="KW-0233">DNA recombination</keyword>
<dbReference type="GO" id="GO:0006313">
    <property type="term" value="P:DNA transposition"/>
    <property type="evidence" value="ECO:0007669"/>
    <property type="project" value="InterPro"/>
</dbReference>
<dbReference type="InterPro" id="IPR002513">
    <property type="entry name" value="Tn3_Tnp_DDE_dom"/>
</dbReference>
<accession>A0A941IRX1</accession>